<evidence type="ECO:0000313" key="1">
    <source>
        <dbReference type="EMBL" id="KAF9810809.1"/>
    </source>
</evidence>
<dbReference type="EMBL" id="JADOXO010000165">
    <property type="protein sequence ID" value="KAF9810809.1"/>
    <property type="molecule type" value="Genomic_DNA"/>
</dbReference>
<protein>
    <submittedName>
        <fullName evidence="1">Uncharacterized protein</fullName>
    </submittedName>
</protein>
<reference evidence="1" key="2">
    <citation type="journal article" name="Front. Microbiol.">
        <title>Degradative Capacity of Two Strains of Rhodonia placenta: From Phenotype to Genotype.</title>
        <authorList>
            <person name="Kolle M."/>
            <person name="Horta M.A.C."/>
            <person name="Nowrousian M."/>
            <person name="Ohm R.A."/>
            <person name="Benz J.P."/>
            <person name="Pilgard A."/>
        </authorList>
    </citation>
    <scope>NUCLEOTIDE SEQUENCE</scope>
    <source>
        <strain evidence="1">FPRL280</strain>
    </source>
</reference>
<proteinExistence type="predicted"/>
<name>A0A8H7NZD1_9APHY</name>
<accession>A0A8H7NZD1</accession>
<sequence length="85" mass="9874">MLEAREPVPDPWMPSDVRVAMDKRELEPVVPAWARIRPMIGTTVVHAAREPKPEPAPFRVIPTAMHRMLMNRIRPKREDLLDDLE</sequence>
<reference evidence="1" key="1">
    <citation type="submission" date="2020-11" db="EMBL/GenBank/DDBJ databases">
        <authorList>
            <person name="Koelle M."/>
            <person name="Horta M.A.C."/>
            <person name="Nowrousian M."/>
            <person name="Ohm R.A."/>
            <person name="Benz P."/>
            <person name="Pilgard A."/>
        </authorList>
    </citation>
    <scope>NUCLEOTIDE SEQUENCE</scope>
    <source>
        <strain evidence="1">FPRL280</strain>
    </source>
</reference>
<comment type="caution">
    <text evidence="1">The sequence shown here is derived from an EMBL/GenBank/DDBJ whole genome shotgun (WGS) entry which is preliminary data.</text>
</comment>
<organism evidence="1 2">
    <name type="scientific">Rhodonia placenta</name>
    <dbReference type="NCBI Taxonomy" id="104341"/>
    <lineage>
        <taxon>Eukaryota</taxon>
        <taxon>Fungi</taxon>
        <taxon>Dikarya</taxon>
        <taxon>Basidiomycota</taxon>
        <taxon>Agaricomycotina</taxon>
        <taxon>Agaricomycetes</taxon>
        <taxon>Polyporales</taxon>
        <taxon>Adustoporiaceae</taxon>
        <taxon>Rhodonia</taxon>
    </lineage>
</organism>
<dbReference type="AlphaFoldDB" id="A0A8H7NZD1"/>
<gene>
    <name evidence="1" type="ORF">IEO21_06789</name>
</gene>
<evidence type="ECO:0000313" key="2">
    <source>
        <dbReference type="Proteomes" id="UP000639403"/>
    </source>
</evidence>
<dbReference type="Proteomes" id="UP000639403">
    <property type="component" value="Unassembled WGS sequence"/>
</dbReference>